<evidence type="ECO:0000313" key="3">
    <source>
        <dbReference type="EMBL" id="GAA2955292.1"/>
    </source>
</evidence>
<feature type="domain" description="STAS" evidence="2">
    <location>
        <begin position="33"/>
        <end position="135"/>
    </location>
</feature>
<gene>
    <name evidence="3" type="ORF">GCM10010478_64210</name>
</gene>
<dbReference type="RefSeq" id="WP_086703715.1">
    <property type="nucleotide sequence ID" value="NZ_BAAAVA010000141.1"/>
</dbReference>
<proteinExistence type="predicted"/>
<dbReference type="InterPro" id="IPR058548">
    <property type="entry name" value="MlaB-like_STAS"/>
</dbReference>
<dbReference type="PANTHER" id="PTHR33495:SF2">
    <property type="entry name" value="ANTI-SIGMA FACTOR ANTAGONIST TM_1081-RELATED"/>
    <property type="match status" value="1"/>
</dbReference>
<accession>A0ABN3XGI2</accession>
<evidence type="ECO:0000256" key="1">
    <source>
        <dbReference type="SAM" id="MobiDB-lite"/>
    </source>
</evidence>
<name>A0ABN3XGI2_9ACTN</name>
<dbReference type="InterPro" id="IPR002645">
    <property type="entry name" value="STAS_dom"/>
</dbReference>
<sequence length="135" mass="14972">MVPWDEAVSPTLMSDADEKPTPRRAIERVPEQASVYQYEYRGAWVVTAHGSFDMHTVRPLADALKAAVGRHPKVVLDASGVTFADSTFLNLLILNHQTGTLRVVSPSRQVRRLCELTGVDRVLEVRRTVGDAADF</sequence>
<organism evidence="3 4">
    <name type="scientific">Streptomyces erythrogriseus</name>
    <dbReference type="NCBI Taxonomy" id="284027"/>
    <lineage>
        <taxon>Bacteria</taxon>
        <taxon>Bacillati</taxon>
        <taxon>Actinomycetota</taxon>
        <taxon>Actinomycetes</taxon>
        <taxon>Kitasatosporales</taxon>
        <taxon>Streptomycetaceae</taxon>
        <taxon>Streptomyces</taxon>
        <taxon>Streptomyces griseoincarnatus group</taxon>
    </lineage>
</organism>
<evidence type="ECO:0000259" key="2">
    <source>
        <dbReference type="PROSITE" id="PS50801"/>
    </source>
</evidence>
<feature type="region of interest" description="Disordered" evidence="1">
    <location>
        <begin position="1"/>
        <end position="23"/>
    </location>
</feature>
<dbReference type="Proteomes" id="UP001501423">
    <property type="component" value="Unassembled WGS sequence"/>
</dbReference>
<dbReference type="SUPFAM" id="SSF52091">
    <property type="entry name" value="SpoIIaa-like"/>
    <property type="match status" value="1"/>
</dbReference>
<comment type="caution">
    <text evidence="3">The sequence shown here is derived from an EMBL/GenBank/DDBJ whole genome shotgun (WGS) entry which is preliminary data.</text>
</comment>
<protein>
    <submittedName>
        <fullName evidence="3">STAS domain-containing protein</fullName>
    </submittedName>
</protein>
<dbReference type="PANTHER" id="PTHR33495">
    <property type="entry name" value="ANTI-SIGMA FACTOR ANTAGONIST TM_1081-RELATED-RELATED"/>
    <property type="match status" value="1"/>
</dbReference>
<dbReference type="InterPro" id="IPR036513">
    <property type="entry name" value="STAS_dom_sf"/>
</dbReference>
<dbReference type="Gene3D" id="3.30.750.24">
    <property type="entry name" value="STAS domain"/>
    <property type="match status" value="1"/>
</dbReference>
<keyword evidence="4" id="KW-1185">Reference proteome</keyword>
<reference evidence="3 4" key="1">
    <citation type="journal article" date="2019" name="Int. J. Syst. Evol. Microbiol.">
        <title>The Global Catalogue of Microorganisms (GCM) 10K type strain sequencing project: providing services to taxonomists for standard genome sequencing and annotation.</title>
        <authorList>
            <consortium name="The Broad Institute Genomics Platform"/>
            <consortium name="The Broad Institute Genome Sequencing Center for Infectious Disease"/>
            <person name="Wu L."/>
            <person name="Ma J."/>
        </authorList>
    </citation>
    <scope>NUCLEOTIDE SEQUENCE [LARGE SCALE GENOMIC DNA]</scope>
    <source>
        <strain evidence="3 4">JCM 9650</strain>
    </source>
</reference>
<evidence type="ECO:0000313" key="4">
    <source>
        <dbReference type="Proteomes" id="UP001501423"/>
    </source>
</evidence>
<dbReference type="EMBL" id="BAAAVA010000141">
    <property type="protein sequence ID" value="GAA2955292.1"/>
    <property type="molecule type" value="Genomic_DNA"/>
</dbReference>
<dbReference type="CDD" id="cd07043">
    <property type="entry name" value="STAS_anti-anti-sigma_factors"/>
    <property type="match status" value="1"/>
</dbReference>
<dbReference type="Pfam" id="PF13466">
    <property type="entry name" value="STAS_2"/>
    <property type="match status" value="1"/>
</dbReference>
<dbReference type="PROSITE" id="PS50801">
    <property type="entry name" value="STAS"/>
    <property type="match status" value="1"/>
</dbReference>